<dbReference type="VEuPathDB" id="FungiDB:HMPREF1544_08262"/>
<dbReference type="EMBL" id="KE124024">
    <property type="protein sequence ID" value="EPB84984.1"/>
    <property type="molecule type" value="Genomic_DNA"/>
</dbReference>
<dbReference type="InParanoid" id="S2J5Q5"/>
<keyword evidence="2" id="KW-1185">Reference proteome</keyword>
<reference evidence="2" key="1">
    <citation type="submission" date="2013-05" db="EMBL/GenBank/DDBJ databases">
        <title>The Genome sequence of Mucor circinelloides f. circinelloides 1006PhL.</title>
        <authorList>
            <consortium name="The Broad Institute Genomics Platform"/>
            <person name="Cuomo C."/>
            <person name="Earl A."/>
            <person name="Findley K."/>
            <person name="Lee S.C."/>
            <person name="Walker B."/>
            <person name="Young S."/>
            <person name="Zeng Q."/>
            <person name="Gargeya S."/>
            <person name="Fitzgerald M."/>
            <person name="Haas B."/>
            <person name="Abouelleil A."/>
            <person name="Allen A.W."/>
            <person name="Alvarado L."/>
            <person name="Arachchi H.M."/>
            <person name="Berlin A.M."/>
            <person name="Chapman S.B."/>
            <person name="Gainer-Dewar J."/>
            <person name="Goldberg J."/>
            <person name="Griggs A."/>
            <person name="Gujja S."/>
            <person name="Hansen M."/>
            <person name="Howarth C."/>
            <person name="Imamovic A."/>
            <person name="Ireland A."/>
            <person name="Larimer J."/>
            <person name="McCowan C."/>
            <person name="Murphy C."/>
            <person name="Pearson M."/>
            <person name="Poon T.W."/>
            <person name="Priest M."/>
            <person name="Roberts A."/>
            <person name="Saif S."/>
            <person name="Shea T."/>
            <person name="Sisk P."/>
            <person name="Sykes S."/>
            <person name="Wortman J."/>
            <person name="Nusbaum C."/>
            <person name="Birren B."/>
        </authorList>
    </citation>
    <scope>NUCLEOTIDE SEQUENCE [LARGE SCALE GENOMIC DNA]</scope>
    <source>
        <strain evidence="2">1006PhL</strain>
    </source>
</reference>
<sequence length="98" mass="11652">MDAFGYHLVNNHEYAVQLRQTIISDNIENNENIFKLKSDWIKYPNAQRSIKQKLTNYSGPSGQSRSNRDRYQSLRQIYFICWPKGKHNCRILSNEDRS</sequence>
<dbReference type="AlphaFoldDB" id="S2J5Q5"/>
<evidence type="ECO:0000313" key="1">
    <source>
        <dbReference type="EMBL" id="EPB84984.1"/>
    </source>
</evidence>
<dbReference type="Proteomes" id="UP000014254">
    <property type="component" value="Unassembled WGS sequence"/>
</dbReference>
<protein>
    <submittedName>
        <fullName evidence="1">Uncharacterized protein</fullName>
    </submittedName>
</protein>
<evidence type="ECO:0000313" key="2">
    <source>
        <dbReference type="Proteomes" id="UP000014254"/>
    </source>
</evidence>
<gene>
    <name evidence="1" type="ORF">HMPREF1544_08262</name>
</gene>
<name>S2J5Q5_MUCC1</name>
<proteinExistence type="predicted"/>
<organism evidence="1 2">
    <name type="scientific">Mucor circinelloides f. circinelloides (strain 1006PhL)</name>
    <name type="common">Mucormycosis agent</name>
    <name type="synonym">Calyptromyces circinelloides</name>
    <dbReference type="NCBI Taxonomy" id="1220926"/>
    <lineage>
        <taxon>Eukaryota</taxon>
        <taxon>Fungi</taxon>
        <taxon>Fungi incertae sedis</taxon>
        <taxon>Mucoromycota</taxon>
        <taxon>Mucoromycotina</taxon>
        <taxon>Mucoromycetes</taxon>
        <taxon>Mucorales</taxon>
        <taxon>Mucorineae</taxon>
        <taxon>Mucoraceae</taxon>
        <taxon>Mucor</taxon>
    </lineage>
</organism>
<accession>S2J5Q5</accession>